<protein>
    <submittedName>
        <fullName evidence="2">Sugar phosphate isomerase/epimerase</fullName>
    </submittedName>
</protein>
<dbReference type="GO" id="GO:0016853">
    <property type="term" value="F:isomerase activity"/>
    <property type="evidence" value="ECO:0007669"/>
    <property type="project" value="UniProtKB-KW"/>
</dbReference>
<dbReference type="InterPro" id="IPR050312">
    <property type="entry name" value="IolE/XylAMocC-like"/>
</dbReference>
<dbReference type="PANTHER" id="PTHR12110">
    <property type="entry name" value="HYDROXYPYRUVATE ISOMERASE"/>
    <property type="match status" value="1"/>
</dbReference>
<dbReference type="EMBL" id="CP024848">
    <property type="protein sequence ID" value="AXI10478.1"/>
    <property type="molecule type" value="Genomic_DNA"/>
</dbReference>
<dbReference type="InterPro" id="IPR036237">
    <property type="entry name" value="Xyl_isomerase-like_sf"/>
</dbReference>
<dbReference type="InterPro" id="IPR013022">
    <property type="entry name" value="Xyl_isomerase-like_TIM-brl"/>
</dbReference>
<dbReference type="Proteomes" id="UP000253908">
    <property type="component" value="Chromosome"/>
</dbReference>
<sequence length="251" mass="28209">MGNIGLQLWSIKDAAEKDLLEKIKKVAEMGYTGVQFAGFENYTAEAVKSTMAEAGIIAAGAHVQLELLENRLDETLKYHETIGNDLIIVPYLQESRRTTADDYKRTAELLNDIGNKMKAEGFSLGYHNHNFEFDRFDSETGFDILYENTDASNLKMELDCFWASYAGYDPVTIIEKYADRCVSLHIKDMKLEGAEPISTELGTGTLPLSTYISKGNEIGVKWFIVEQEHFTKDPLESAAENVKAIRSILEK</sequence>
<dbReference type="Pfam" id="PF01261">
    <property type="entry name" value="AP_endonuc_2"/>
    <property type="match status" value="1"/>
</dbReference>
<proteinExistence type="predicted"/>
<name>A0A345PKE8_9BACI</name>
<gene>
    <name evidence="2" type="ORF">CUC15_16730</name>
</gene>
<reference evidence="3" key="1">
    <citation type="submission" date="2017-11" db="EMBL/GenBank/DDBJ databases">
        <authorList>
            <person name="Zhu W."/>
        </authorList>
    </citation>
    <scope>NUCLEOTIDE SEQUENCE [LARGE SCALE GENOMIC DNA]</scope>
    <source>
        <strain evidence="3">160</strain>
    </source>
</reference>
<evidence type="ECO:0000313" key="3">
    <source>
        <dbReference type="Proteomes" id="UP000253908"/>
    </source>
</evidence>
<dbReference type="KEGG" id="ocn:CUC15_16730"/>
<evidence type="ECO:0000313" key="2">
    <source>
        <dbReference type="EMBL" id="AXI10478.1"/>
    </source>
</evidence>
<dbReference type="PANTHER" id="PTHR12110:SF41">
    <property type="entry name" value="INOSOSE DEHYDRATASE"/>
    <property type="match status" value="1"/>
</dbReference>
<evidence type="ECO:0000259" key="1">
    <source>
        <dbReference type="Pfam" id="PF01261"/>
    </source>
</evidence>
<keyword evidence="2" id="KW-0413">Isomerase</keyword>
<dbReference type="AlphaFoldDB" id="A0A345PKE8"/>
<dbReference type="SUPFAM" id="SSF51658">
    <property type="entry name" value="Xylose isomerase-like"/>
    <property type="match status" value="1"/>
</dbReference>
<feature type="domain" description="Xylose isomerase-like TIM barrel" evidence="1">
    <location>
        <begin position="24"/>
        <end position="247"/>
    </location>
</feature>
<organism evidence="2 3">
    <name type="scientific">Oceanobacillus zhaokaii</name>
    <dbReference type="NCBI Taxonomy" id="2052660"/>
    <lineage>
        <taxon>Bacteria</taxon>
        <taxon>Bacillati</taxon>
        <taxon>Bacillota</taxon>
        <taxon>Bacilli</taxon>
        <taxon>Bacillales</taxon>
        <taxon>Bacillaceae</taxon>
        <taxon>Oceanobacillus</taxon>
    </lineage>
</organism>
<keyword evidence="3" id="KW-1185">Reference proteome</keyword>
<dbReference type="OrthoDB" id="9798407at2"/>
<dbReference type="RefSeq" id="WP_114917763.1">
    <property type="nucleotide sequence ID" value="NZ_CP024848.1"/>
</dbReference>
<dbReference type="Gene3D" id="3.20.20.150">
    <property type="entry name" value="Divalent-metal-dependent TIM barrel enzymes"/>
    <property type="match status" value="1"/>
</dbReference>
<accession>A0A345PKE8</accession>